<accession>A0A1V1PDJ2</accession>
<dbReference type="EMBL" id="ATBP01000097">
    <property type="protein sequence ID" value="ETR72969.1"/>
    <property type="molecule type" value="Genomic_DNA"/>
</dbReference>
<feature type="domain" description="YhcG N-terminal" evidence="2">
    <location>
        <begin position="15"/>
        <end position="151"/>
    </location>
</feature>
<name>A0A1V1PDJ2_9BACT</name>
<reference evidence="4" key="1">
    <citation type="submission" date="2012-11" db="EMBL/GenBank/DDBJ databases">
        <authorList>
            <person name="Lucero-Rivera Y.E."/>
            <person name="Tovar-Ramirez D."/>
        </authorList>
    </citation>
    <scope>NUCLEOTIDE SEQUENCE [LARGE SCALE GENOMIC DNA]</scope>
    <source>
        <strain evidence="4">Araruama</strain>
    </source>
</reference>
<feature type="transmembrane region" description="Helical" evidence="1">
    <location>
        <begin position="169"/>
        <end position="192"/>
    </location>
</feature>
<sequence length="203" mass="24293">MEVKLETKQQSQFNEILKFIRNARSRVFSSTNKELIELYWKVGRYISERLLSEEWGSKTVDQLSNYIRSQEPSIKGFERRNLYRMRQFYETYPNFEIVSPVVTQLSWTNNLIILSRCKTEEERIFYLGLAVKERYSKRELERQINSGNFERTKLADAKLMTNKQFLVSYYFYCFSFLLFGHLILVHCITIIFKFTKGFVSVSA</sequence>
<dbReference type="InterPro" id="IPR053148">
    <property type="entry name" value="PD-DEXK-like_domain"/>
</dbReference>
<organism evidence="3 4">
    <name type="scientific">Candidatus Magnetoglobus multicellularis str. Araruama</name>
    <dbReference type="NCBI Taxonomy" id="890399"/>
    <lineage>
        <taxon>Bacteria</taxon>
        <taxon>Pseudomonadati</taxon>
        <taxon>Thermodesulfobacteriota</taxon>
        <taxon>Desulfobacteria</taxon>
        <taxon>Desulfobacterales</taxon>
        <taxon>Desulfobacteraceae</taxon>
        <taxon>Candidatus Magnetoglobus</taxon>
    </lineage>
</organism>
<dbReference type="PANTHER" id="PTHR30547">
    <property type="entry name" value="UNCHARACTERIZED PROTEIN YHCG-RELATED"/>
    <property type="match status" value="1"/>
</dbReference>
<dbReference type="PANTHER" id="PTHR30547:SF5">
    <property type="entry name" value="NUCLEASE YHCG-RELATED"/>
    <property type="match status" value="1"/>
</dbReference>
<evidence type="ECO:0000259" key="2">
    <source>
        <dbReference type="Pfam" id="PF17761"/>
    </source>
</evidence>
<dbReference type="InterPro" id="IPR041527">
    <property type="entry name" value="YhcG_N"/>
</dbReference>
<comment type="caution">
    <text evidence="3">The sequence shown here is derived from an EMBL/GenBank/DDBJ whole genome shotgun (WGS) entry which is preliminary data.</text>
</comment>
<evidence type="ECO:0000313" key="4">
    <source>
        <dbReference type="Proteomes" id="UP000189670"/>
    </source>
</evidence>
<keyword evidence="1" id="KW-0472">Membrane</keyword>
<evidence type="ECO:0000256" key="1">
    <source>
        <dbReference type="SAM" id="Phobius"/>
    </source>
</evidence>
<proteinExistence type="predicted"/>
<gene>
    <name evidence="3" type="ORF">OMM_01298</name>
</gene>
<dbReference type="AlphaFoldDB" id="A0A1V1PDJ2"/>
<evidence type="ECO:0000313" key="3">
    <source>
        <dbReference type="EMBL" id="ETR72969.1"/>
    </source>
</evidence>
<keyword evidence="1" id="KW-1133">Transmembrane helix</keyword>
<dbReference type="Pfam" id="PF17761">
    <property type="entry name" value="DUF1016_N"/>
    <property type="match status" value="1"/>
</dbReference>
<keyword evidence="1" id="KW-0812">Transmembrane</keyword>
<protein>
    <recommendedName>
        <fullName evidence="2">YhcG N-terminal domain-containing protein</fullName>
    </recommendedName>
</protein>
<dbReference type="Proteomes" id="UP000189670">
    <property type="component" value="Unassembled WGS sequence"/>
</dbReference>